<gene>
    <name evidence="1" type="ordered locus">Slip_1385</name>
</gene>
<organism evidence="1 2">
    <name type="scientific">Syntrophothermus lipocalidus (strain DSM 12680 / TGB-C1)</name>
    <dbReference type="NCBI Taxonomy" id="643648"/>
    <lineage>
        <taxon>Bacteria</taxon>
        <taxon>Bacillati</taxon>
        <taxon>Bacillota</taxon>
        <taxon>Clostridia</taxon>
        <taxon>Eubacteriales</taxon>
        <taxon>Syntrophomonadaceae</taxon>
        <taxon>Syntrophothermus</taxon>
    </lineage>
</organism>
<reference evidence="1 2" key="2">
    <citation type="journal article" date="2010" name="Stand. Genomic Sci.">
        <title>Complete genome sequence of Syntrophothermus lipocalidus type strain (TGB-C1).</title>
        <authorList>
            <person name="Djao O.D."/>
            <person name="Zhang X."/>
            <person name="Lucas S."/>
            <person name="Lapidus A."/>
            <person name="Del Rio T.G."/>
            <person name="Nolan M."/>
            <person name="Tice H."/>
            <person name="Cheng J.F."/>
            <person name="Han C."/>
            <person name="Tapia R."/>
            <person name="Goodwin L."/>
            <person name="Pitluck S."/>
            <person name="Liolios K."/>
            <person name="Ivanova N."/>
            <person name="Mavromatis K."/>
            <person name="Mikhailova N."/>
            <person name="Ovchinnikova G."/>
            <person name="Pati A."/>
            <person name="Brambilla E."/>
            <person name="Chen A."/>
            <person name="Palaniappan K."/>
            <person name="Land M."/>
            <person name="Hauser L."/>
            <person name="Chang Y.J."/>
            <person name="Jeffries C.D."/>
            <person name="Rohde M."/>
            <person name="Sikorski J."/>
            <person name="Spring S."/>
            <person name="Goker M."/>
            <person name="Detter J.C."/>
            <person name="Woyke T."/>
            <person name="Bristow J."/>
            <person name="Eisen J.A."/>
            <person name="Markowitz V."/>
            <person name="Hugenholtz P."/>
            <person name="Kyrpides N.C."/>
            <person name="Klenk H.P."/>
        </authorList>
    </citation>
    <scope>NUCLEOTIDE SEQUENCE [LARGE SCALE GENOMIC DNA]</scope>
    <source>
        <strain evidence="2">DSM 12680 / TGB-C1</strain>
    </source>
</reference>
<accession>D7CN63</accession>
<proteinExistence type="predicted"/>
<dbReference type="AlphaFoldDB" id="D7CN63"/>
<evidence type="ECO:0000313" key="1">
    <source>
        <dbReference type="EMBL" id="ADI02148.1"/>
    </source>
</evidence>
<reference evidence="2" key="1">
    <citation type="journal article" date="2010" name="Stand. Genomic Sci.">
        <title>Complete genome sequence of Syntrophothermus lipocalidus type strain (TGB-C1T).</title>
        <authorList>
            <consortium name="US DOE Joint Genome Institute (JGI-PGF)"/>
            <person name="Djao O."/>
            <person name="Zhang X."/>
            <person name="Lucas S."/>
            <person name="Lapidus A."/>
            <person name="Glavina Del Rio T."/>
            <person name="Nolan M."/>
            <person name="Tice H."/>
            <person name="Cheng J."/>
            <person name="Han C."/>
            <person name="Tapia R."/>
            <person name="Goodwin L."/>
            <person name="Pitluck S."/>
            <person name="Liolios K."/>
            <person name="Ivanova N."/>
            <person name="Mavromatis K."/>
            <person name="Mikhailova N."/>
            <person name="Ovchinnikova G."/>
            <person name="Pati A."/>
            <person name="Brambilla E."/>
            <person name="Chen A."/>
            <person name="Palaniappan K."/>
            <person name="Land M."/>
            <person name="Hauser L."/>
            <person name="Chang Y."/>
            <person name="Jeffries C."/>
            <person name="Rohde M."/>
            <person name="Sikorski J."/>
            <person name="Spring S."/>
            <person name="Goker M."/>
            <person name="Detter J."/>
            <person name="Woyke T."/>
            <person name="Bristow J."/>
            <person name="Eisen J."/>
            <person name="Markowitz V."/>
            <person name="Hugenholtz P."/>
            <person name="Kyrpides N."/>
            <person name="Klenk H."/>
        </authorList>
    </citation>
    <scope>NUCLEOTIDE SEQUENCE [LARGE SCALE GENOMIC DNA]</scope>
    <source>
        <strain evidence="2">DSM 12680 / TGB-C1</strain>
    </source>
</reference>
<dbReference type="EMBL" id="CP002048">
    <property type="protein sequence ID" value="ADI02148.1"/>
    <property type="molecule type" value="Genomic_DNA"/>
</dbReference>
<keyword evidence="2" id="KW-1185">Reference proteome</keyword>
<dbReference type="HOGENOM" id="CLU_2144622_0_0_9"/>
<dbReference type="STRING" id="643648.Slip_1385"/>
<dbReference type="KEGG" id="slp:Slip_1385"/>
<protein>
    <submittedName>
        <fullName evidence="1">Uncharacterized protein</fullName>
    </submittedName>
</protein>
<name>D7CN63_SYNLT</name>
<sequence>MTWGLTNRRKQIQAELATLIYECHTQGRLSPEEMMCLLDILAALLDQGDTELANLLRRWASSGMGEKDALDINEIIRVTLVNTDWKDAFARAKGLELIRDLVSELEKEKEKG</sequence>
<dbReference type="RefSeq" id="WP_013175550.1">
    <property type="nucleotide sequence ID" value="NC_014220.1"/>
</dbReference>
<evidence type="ECO:0000313" key="2">
    <source>
        <dbReference type="Proteomes" id="UP000000378"/>
    </source>
</evidence>
<dbReference type="Proteomes" id="UP000000378">
    <property type="component" value="Chromosome"/>
</dbReference>